<reference evidence="2" key="1">
    <citation type="submission" date="2014-11" db="EMBL/GenBank/DDBJ databases">
        <authorList>
            <person name="Otto D Thomas"/>
            <person name="Naeem Raeece"/>
        </authorList>
    </citation>
    <scope>NUCLEOTIDE SEQUENCE</scope>
</reference>
<feature type="region of interest" description="Disordered" evidence="1">
    <location>
        <begin position="180"/>
        <end position="226"/>
    </location>
</feature>
<accession>A0A0G4I309</accession>
<evidence type="ECO:0008006" key="3">
    <source>
        <dbReference type="Google" id="ProtNLM"/>
    </source>
</evidence>
<dbReference type="AlphaFoldDB" id="A0A0G4I309"/>
<organism evidence="2">
    <name type="scientific">Chromera velia CCMP2878</name>
    <dbReference type="NCBI Taxonomy" id="1169474"/>
    <lineage>
        <taxon>Eukaryota</taxon>
        <taxon>Sar</taxon>
        <taxon>Alveolata</taxon>
        <taxon>Colpodellida</taxon>
        <taxon>Chromeraceae</taxon>
        <taxon>Chromera</taxon>
    </lineage>
</organism>
<sequence length="550" mass="62161">MSLLHGLFGYTPGLAAGLEPRRTTLVEVEPRAERSIHQMQHWEYLLQLSLMDPELHLTRGWLLMKDVQPFVQVMKGALMYSWLDFSQIHKLNTLDGVTNGTLHAEWTKMLLPVGAIGPPKGLDKDQYAPRYFVLCQIATGRCLARPRRDLPATQRELEETDVPDLYHSIAYFDTETRQHTLSGVGGGDDEGKGGGEGGNLGGKDGEGSKEGEQAEGDATGSGGESKGVPWFRQDILVRRAEQVLPVALVEARFERLRIQVARPVCEMCEKTYATVWCGADRSCWLLLCPHCVLIGHHSSEEFFNHSLVSTLDAFKLAMRGKSPSDRSLRDRQVRLLEAQKKRHKEMSEIHSNFERLQGRLDVACKNLITHVRSVRDQKLKFLQSIKRELLSELLLIEWLEAYFQHSRLCLEPAAFLQAFQRHQLLLRKLFASREAIEIDQIPEWVRLKLVVDGGLLVSVSKELPFGEDEEPHWQEGGAETREVRAQEVVGNRERESQEGRTRGTGVQHLHGSGGSPQQSPFLQGTGREEAQRGRVTSRREERGATDFRTN</sequence>
<evidence type="ECO:0000256" key="1">
    <source>
        <dbReference type="SAM" id="MobiDB-lite"/>
    </source>
</evidence>
<proteinExistence type="predicted"/>
<evidence type="ECO:0000313" key="2">
    <source>
        <dbReference type="EMBL" id="CEM51328.1"/>
    </source>
</evidence>
<feature type="region of interest" description="Disordered" evidence="1">
    <location>
        <begin position="467"/>
        <end position="550"/>
    </location>
</feature>
<dbReference type="PhylomeDB" id="A0A0G4I309"/>
<feature type="compositionally biased region" description="Basic and acidic residues" evidence="1">
    <location>
        <begin position="203"/>
        <end position="212"/>
    </location>
</feature>
<dbReference type="EMBL" id="CDMZ01004920">
    <property type="protein sequence ID" value="CEM51328.1"/>
    <property type="molecule type" value="Genomic_DNA"/>
</dbReference>
<protein>
    <recommendedName>
        <fullName evidence="3">B box-type domain-containing protein</fullName>
    </recommendedName>
</protein>
<name>A0A0G4I309_9ALVE</name>
<dbReference type="CDD" id="cd19757">
    <property type="entry name" value="Bbox1"/>
    <property type="match status" value="1"/>
</dbReference>
<feature type="compositionally biased region" description="Basic and acidic residues" evidence="1">
    <location>
        <begin position="526"/>
        <end position="550"/>
    </location>
</feature>
<dbReference type="VEuPathDB" id="CryptoDB:Cvel_10551"/>
<feature type="compositionally biased region" description="Basic and acidic residues" evidence="1">
    <location>
        <begin position="478"/>
        <end position="501"/>
    </location>
</feature>
<gene>
    <name evidence="2" type="ORF">Cvel_10551</name>
</gene>